<gene>
    <name evidence="3" type="primary">LOC108559205</name>
</gene>
<dbReference type="RefSeq" id="XP_017771880.1">
    <property type="nucleotide sequence ID" value="XM_017916391.1"/>
</dbReference>
<protein>
    <submittedName>
        <fullName evidence="3">Uncharacterized protein LOC108559205 isoform X1</fullName>
    </submittedName>
</protein>
<dbReference type="GeneID" id="108559205"/>
<reference evidence="3" key="1">
    <citation type="submission" date="2025-08" db="UniProtKB">
        <authorList>
            <consortium name="RefSeq"/>
        </authorList>
    </citation>
    <scope>IDENTIFICATION</scope>
    <source>
        <tissue evidence="3">Whole Larva</tissue>
    </source>
</reference>
<sequence>MFKLLTVIFVYTIFTSKVVSPFIVPDEVPSLLSLIYSNIPTIMKGTDSRLGWGFRLGDRADFQVLVELGPQKNTQKLGNQDDGGNRKRNVANNIVSNLYAQRQREKDHISNTDGGSFLQQWSQNMGSKKQPITYEDEEPTRIELGIGEVDAKQVLPEDSVVNLAKLYDNRKTPTDVTTKKPATTTSYKDALDNVDLD</sequence>
<evidence type="ECO:0000313" key="2">
    <source>
        <dbReference type="Proteomes" id="UP000695000"/>
    </source>
</evidence>
<name>A0ABM1MBD0_NICVS</name>
<accession>A0ABM1MBD0</accession>
<feature type="chain" id="PRO_5047159024" evidence="1">
    <location>
        <begin position="22"/>
        <end position="197"/>
    </location>
</feature>
<feature type="signal peptide" evidence="1">
    <location>
        <begin position="1"/>
        <end position="21"/>
    </location>
</feature>
<keyword evidence="2" id="KW-1185">Reference proteome</keyword>
<evidence type="ECO:0000313" key="3">
    <source>
        <dbReference type="RefSeq" id="XP_017771880.1"/>
    </source>
</evidence>
<keyword evidence="1" id="KW-0732">Signal</keyword>
<evidence type="ECO:0000256" key="1">
    <source>
        <dbReference type="SAM" id="SignalP"/>
    </source>
</evidence>
<organism evidence="2 3">
    <name type="scientific">Nicrophorus vespilloides</name>
    <name type="common">Boreal carrion beetle</name>
    <dbReference type="NCBI Taxonomy" id="110193"/>
    <lineage>
        <taxon>Eukaryota</taxon>
        <taxon>Metazoa</taxon>
        <taxon>Ecdysozoa</taxon>
        <taxon>Arthropoda</taxon>
        <taxon>Hexapoda</taxon>
        <taxon>Insecta</taxon>
        <taxon>Pterygota</taxon>
        <taxon>Neoptera</taxon>
        <taxon>Endopterygota</taxon>
        <taxon>Coleoptera</taxon>
        <taxon>Polyphaga</taxon>
        <taxon>Staphyliniformia</taxon>
        <taxon>Silphidae</taxon>
        <taxon>Nicrophorinae</taxon>
        <taxon>Nicrophorus</taxon>
    </lineage>
</organism>
<proteinExistence type="predicted"/>
<dbReference type="Proteomes" id="UP000695000">
    <property type="component" value="Unplaced"/>
</dbReference>